<evidence type="ECO:0000256" key="1">
    <source>
        <dbReference type="SAM" id="Phobius"/>
    </source>
</evidence>
<dbReference type="Proteomes" id="UP000320672">
    <property type="component" value="Chromosome"/>
</dbReference>
<keyword evidence="1" id="KW-1133">Transmembrane helix</keyword>
<reference evidence="2 3" key="1">
    <citation type="submission" date="2019-02" db="EMBL/GenBank/DDBJ databases">
        <title>Deep-cultivation of Planctomycetes and their phenomic and genomic characterization uncovers novel biology.</title>
        <authorList>
            <person name="Wiegand S."/>
            <person name="Jogler M."/>
            <person name="Boedeker C."/>
            <person name="Pinto D."/>
            <person name="Vollmers J."/>
            <person name="Rivas-Marin E."/>
            <person name="Kohn T."/>
            <person name="Peeters S.H."/>
            <person name="Heuer A."/>
            <person name="Rast P."/>
            <person name="Oberbeckmann S."/>
            <person name="Bunk B."/>
            <person name="Jeske O."/>
            <person name="Meyerdierks A."/>
            <person name="Storesund J.E."/>
            <person name="Kallscheuer N."/>
            <person name="Luecker S."/>
            <person name="Lage O.M."/>
            <person name="Pohl T."/>
            <person name="Merkel B.J."/>
            <person name="Hornburger P."/>
            <person name="Mueller R.-W."/>
            <person name="Bruemmer F."/>
            <person name="Labrenz M."/>
            <person name="Spormann A.M."/>
            <person name="Op den Camp H."/>
            <person name="Overmann J."/>
            <person name="Amann R."/>
            <person name="Jetten M.S.M."/>
            <person name="Mascher T."/>
            <person name="Medema M.H."/>
            <person name="Devos D.P."/>
            <person name="Kaster A.-K."/>
            <person name="Ovreas L."/>
            <person name="Rohde M."/>
            <person name="Galperin M.Y."/>
            <person name="Jogler C."/>
        </authorList>
    </citation>
    <scope>NUCLEOTIDE SEQUENCE [LARGE SCALE GENOMIC DNA]</scope>
    <source>
        <strain evidence="2 3">FF011L</strain>
    </source>
</reference>
<protein>
    <recommendedName>
        <fullName evidence="4">Cell division protein FtsQ</fullName>
    </recommendedName>
</protein>
<accession>A0A517MBU3</accession>
<name>A0A517MBU3_9BACT</name>
<keyword evidence="1" id="KW-0812">Transmembrane</keyword>
<organism evidence="2 3">
    <name type="scientific">Roseimaritima multifibrata</name>
    <dbReference type="NCBI Taxonomy" id="1930274"/>
    <lineage>
        <taxon>Bacteria</taxon>
        <taxon>Pseudomonadati</taxon>
        <taxon>Planctomycetota</taxon>
        <taxon>Planctomycetia</taxon>
        <taxon>Pirellulales</taxon>
        <taxon>Pirellulaceae</taxon>
        <taxon>Roseimaritima</taxon>
    </lineage>
</organism>
<proteinExistence type="predicted"/>
<dbReference type="AlphaFoldDB" id="A0A517MBU3"/>
<evidence type="ECO:0008006" key="4">
    <source>
        <dbReference type="Google" id="ProtNLM"/>
    </source>
</evidence>
<evidence type="ECO:0000313" key="3">
    <source>
        <dbReference type="Proteomes" id="UP000320672"/>
    </source>
</evidence>
<dbReference type="KEGG" id="rml:FF011L_10950"/>
<sequence>MSTSVAKAKAPDPSDKPHPIKHFLLGLVRKIAKAPLSVAFLWPVLLAIAAYVAWIQWGVDHVVPHFSRLESSHIQLTERPDYIPEHVDLTAEVLAGTGMGDLSLLDRQVSARIAEAYSTHAWIEQVKSVRVGVGGEIQVHVQYRQPVAMVRHLSRHPDVQGWAYYPVDRMGIVLPPDSFGGKEAEKYLVINIPEVDPRGTEGVSIGDSRVVLAASLAAILMPHREELGLAAIELHPTTGANRHRIEFDVVTQSGRRLVWGSPPGEELMNEPPADLKLKALFQSPPPGTDLRMAALAAHRKQIANDVQ</sequence>
<evidence type="ECO:0000313" key="2">
    <source>
        <dbReference type="EMBL" id="QDS92353.1"/>
    </source>
</evidence>
<gene>
    <name evidence="2" type="ORF">FF011L_10950</name>
</gene>
<feature type="transmembrane region" description="Helical" evidence="1">
    <location>
        <begin position="39"/>
        <end position="59"/>
    </location>
</feature>
<keyword evidence="3" id="KW-1185">Reference proteome</keyword>
<keyword evidence="1" id="KW-0472">Membrane</keyword>
<dbReference type="EMBL" id="CP036262">
    <property type="protein sequence ID" value="QDS92353.1"/>
    <property type="molecule type" value="Genomic_DNA"/>
</dbReference>